<proteinExistence type="predicted"/>
<organism evidence="2 3">
    <name type="scientific">Orchesella cincta</name>
    <name type="common">Springtail</name>
    <name type="synonym">Podura cincta</name>
    <dbReference type="NCBI Taxonomy" id="48709"/>
    <lineage>
        <taxon>Eukaryota</taxon>
        <taxon>Metazoa</taxon>
        <taxon>Ecdysozoa</taxon>
        <taxon>Arthropoda</taxon>
        <taxon>Hexapoda</taxon>
        <taxon>Collembola</taxon>
        <taxon>Entomobryomorpha</taxon>
        <taxon>Entomobryoidea</taxon>
        <taxon>Orchesellidae</taxon>
        <taxon>Orchesellinae</taxon>
        <taxon>Orchesella</taxon>
    </lineage>
</organism>
<dbReference type="PIRSF" id="PIRSF001221">
    <property type="entry name" value="Amidase_fungi"/>
    <property type="match status" value="1"/>
</dbReference>
<protein>
    <submittedName>
        <fullName evidence="2">Fatty-acid amide hydrolase 1</fullName>
    </submittedName>
</protein>
<dbReference type="Pfam" id="PF01425">
    <property type="entry name" value="Amidase"/>
    <property type="match status" value="1"/>
</dbReference>
<dbReference type="GO" id="GO:0004040">
    <property type="term" value="F:amidase activity"/>
    <property type="evidence" value="ECO:0007669"/>
    <property type="project" value="TreeGrafter"/>
</dbReference>
<evidence type="ECO:0000313" key="3">
    <source>
        <dbReference type="Proteomes" id="UP000094527"/>
    </source>
</evidence>
<accession>A0A1D2MB73</accession>
<comment type="caution">
    <text evidence="2">The sequence shown here is derived from an EMBL/GenBank/DDBJ whole genome shotgun (WGS) entry which is preliminary data.</text>
</comment>
<sequence length="545" mass="60325">MRDNADSDPEMKLKIQKRQQERMEQIAQLKTENVLDEVALKIVKLPVLELLEQLQSRKLTATQVLKAYTAKALELTQRVNCVTQFIPQAPEWAANLDGLDEVQGPLHGLPIAVKEDHDIKGMDTTMCNAKLLFKPQKEHAVIVKILLKMGAVPFCKTNLPQSMFSPASENPIYGQTTNGNMLPDDTNAGTGCIVGGGAAPIGIGSDMAGSVRIPADYHGLCSLKPTRNRLSGKGIGQAHESDDESQLGVSGFITKSAGLLTTVMKALLENNIQHELDFTAAPVPWNETLFSCKDRLRIGYFVSLPIFPSFPDVQKTVMDAKLALESAGHELVPFQMPDDFHHMKTNYALFAANKGSEFLKMFEGEPLSASVLGLADTYRNPRNLWKAGDCHHRRRSLSRAARRGMEEKEKSADDLWAIILDKIDITLDLLACMDEAGIDCILSPPFPFPAIKNMDNPSEFMDAFVYTVIWNFLDFPAGGVRFGIETGANIEDYDDEDEPTFQLAKELVRDSVGMPINVQIAARPFKEELVLRVLVELEKLRDGGK</sequence>
<evidence type="ECO:0000313" key="2">
    <source>
        <dbReference type="EMBL" id="ODM90213.1"/>
    </source>
</evidence>
<dbReference type="GO" id="GO:0017064">
    <property type="term" value="F:fatty acid amide hydrolase activity"/>
    <property type="evidence" value="ECO:0007669"/>
    <property type="project" value="TreeGrafter"/>
</dbReference>
<evidence type="ECO:0000259" key="1">
    <source>
        <dbReference type="Pfam" id="PF01425"/>
    </source>
</evidence>
<dbReference type="EMBL" id="LJIJ01002112">
    <property type="protein sequence ID" value="ODM90213.1"/>
    <property type="molecule type" value="Genomic_DNA"/>
</dbReference>
<keyword evidence="3" id="KW-1185">Reference proteome</keyword>
<dbReference type="InterPro" id="IPR023631">
    <property type="entry name" value="Amidase_dom"/>
</dbReference>
<dbReference type="PANTHER" id="PTHR45847">
    <property type="entry name" value="FATTY ACID AMIDE HYDROLASE"/>
    <property type="match status" value="1"/>
</dbReference>
<keyword evidence="2" id="KW-0378">Hydrolase</keyword>
<dbReference type="Gene3D" id="3.90.1300.10">
    <property type="entry name" value="Amidase signature (AS) domain"/>
    <property type="match status" value="1"/>
</dbReference>
<dbReference type="OMA" id="MLWDEVV"/>
<dbReference type="InterPro" id="IPR036928">
    <property type="entry name" value="AS_sf"/>
</dbReference>
<dbReference type="PANTHER" id="PTHR45847:SF6">
    <property type="entry name" value="FATTY ACID AMIDE HYDROLASE"/>
    <property type="match status" value="1"/>
</dbReference>
<gene>
    <name evidence="2" type="ORF">Ocin01_16472</name>
</gene>
<dbReference type="InterPro" id="IPR052096">
    <property type="entry name" value="Endocannabinoid_amidase"/>
</dbReference>
<dbReference type="GO" id="GO:0009062">
    <property type="term" value="P:fatty acid catabolic process"/>
    <property type="evidence" value="ECO:0007669"/>
    <property type="project" value="TreeGrafter"/>
</dbReference>
<dbReference type="OrthoDB" id="6428749at2759"/>
<dbReference type="Proteomes" id="UP000094527">
    <property type="component" value="Unassembled WGS sequence"/>
</dbReference>
<dbReference type="SUPFAM" id="SSF75304">
    <property type="entry name" value="Amidase signature (AS) enzymes"/>
    <property type="match status" value="1"/>
</dbReference>
<dbReference type="AlphaFoldDB" id="A0A1D2MB73"/>
<dbReference type="STRING" id="48709.A0A1D2MB73"/>
<reference evidence="2 3" key="1">
    <citation type="journal article" date="2016" name="Genome Biol. Evol.">
        <title>Gene Family Evolution Reflects Adaptation to Soil Environmental Stressors in the Genome of the Collembolan Orchesella cincta.</title>
        <authorList>
            <person name="Faddeeva-Vakhrusheva A."/>
            <person name="Derks M.F."/>
            <person name="Anvar S.Y."/>
            <person name="Agamennone V."/>
            <person name="Suring W."/>
            <person name="Smit S."/>
            <person name="van Straalen N.M."/>
            <person name="Roelofs D."/>
        </authorList>
    </citation>
    <scope>NUCLEOTIDE SEQUENCE [LARGE SCALE GENOMIC DNA]</scope>
    <source>
        <tissue evidence="2">Mixed pool</tissue>
    </source>
</reference>
<feature type="domain" description="Amidase" evidence="1">
    <location>
        <begin position="64"/>
        <end position="531"/>
    </location>
</feature>
<name>A0A1D2MB73_ORCCI</name>